<evidence type="ECO:0000313" key="2">
    <source>
        <dbReference type="Proteomes" id="UP001163321"/>
    </source>
</evidence>
<comment type="caution">
    <text evidence="1">The sequence shown here is derived from an EMBL/GenBank/DDBJ whole genome shotgun (WGS) entry which is preliminary data.</text>
</comment>
<sequence>MVHIINGEIVPDDDPRVVRARQRSQAPPKRVGSMQNGDAARIARGATFPGLGTSRLQSVARQMGLDGSVTFPAVFGLPSRSVPKMHLALAAVLVTFCGWRALVFLAVAYFLSAQPPTRDVH</sequence>
<accession>A0ACC0WS46</accession>
<evidence type="ECO:0000313" key="1">
    <source>
        <dbReference type="EMBL" id="KAI9921422.1"/>
    </source>
</evidence>
<reference evidence="1 2" key="1">
    <citation type="journal article" date="2022" name="bioRxiv">
        <title>The genome of the oomycete Peronosclerospora sorghi, a cosmopolitan pathogen of maize and sorghum, is inflated with dispersed pseudogenes.</title>
        <authorList>
            <person name="Fletcher K."/>
            <person name="Martin F."/>
            <person name="Isakeit T."/>
            <person name="Cavanaugh K."/>
            <person name="Magill C."/>
            <person name="Michelmore R."/>
        </authorList>
    </citation>
    <scope>NUCLEOTIDE SEQUENCE [LARGE SCALE GENOMIC DNA]</scope>
    <source>
        <strain evidence="1">P6</strain>
    </source>
</reference>
<name>A0ACC0WS46_9STRA</name>
<organism evidence="1 2">
    <name type="scientific">Peronosclerospora sorghi</name>
    <dbReference type="NCBI Taxonomy" id="230839"/>
    <lineage>
        <taxon>Eukaryota</taxon>
        <taxon>Sar</taxon>
        <taxon>Stramenopiles</taxon>
        <taxon>Oomycota</taxon>
        <taxon>Peronosporomycetes</taxon>
        <taxon>Peronosporales</taxon>
        <taxon>Peronosporaceae</taxon>
        <taxon>Peronosclerospora</taxon>
    </lineage>
</organism>
<dbReference type="EMBL" id="CM047580">
    <property type="protein sequence ID" value="KAI9921422.1"/>
    <property type="molecule type" value="Genomic_DNA"/>
</dbReference>
<proteinExistence type="predicted"/>
<protein>
    <submittedName>
        <fullName evidence="1">Uncharacterized protein</fullName>
    </submittedName>
</protein>
<dbReference type="Proteomes" id="UP001163321">
    <property type="component" value="Chromosome 1"/>
</dbReference>
<gene>
    <name evidence="1" type="ORF">PsorP6_001792</name>
</gene>
<keyword evidence="2" id="KW-1185">Reference proteome</keyword>